<keyword evidence="1" id="KW-0479">Metal-binding</keyword>
<dbReference type="InterPro" id="IPR013087">
    <property type="entry name" value="Znf_C2H2_type"/>
</dbReference>
<keyword evidence="5" id="KW-1185">Reference proteome</keyword>
<sequence>MFLSKRDTPKIIGEVTLKKEKKDPEIQRPPIEENPPLVASTSGEKMKLRSSKNDIANERMRRFLKLTTSDLKPPPKKQFKCELPWPNVKKPVDTIRCHKCGVLYQRGILVSHIKVCKGQLPKCKYSCAQCSFSNTSYSELASHVKAEHSKKTK</sequence>
<gene>
    <name evidence="4" type="ORF">ACAOBT_LOCUS5704</name>
</gene>
<dbReference type="Gene3D" id="3.30.160.60">
    <property type="entry name" value="Classic Zinc Finger"/>
    <property type="match status" value="1"/>
</dbReference>
<accession>A0A9P0JZP5</accession>
<evidence type="ECO:0000313" key="4">
    <source>
        <dbReference type="EMBL" id="CAH1964271.1"/>
    </source>
</evidence>
<keyword evidence="1" id="KW-0863">Zinc-finger</keyword>
<dbReference type="Proteomes" id="UP001152888">
    <property type="component" value="Unassembled WGS sequence"/>
</dbReference>
<feature type="compositionally biased region" description="Basic and acidic residues" evidence="2">
    <location>
        <begin position="16"/>
        <end position="26"/>
    </location>
</feature>
<evidence type="ECO:0000256" key="2">
    <source>
        <dbReference type="SAM" id="MobiDB-lite"/>
    </source>
</evidence>
<organism evidence="4 5">
    <name type="scientific">Acanthoscelides obtectus</name>
    <name type="common">Bean weevil</name>
    <name type="synonym">Bruchus obtectus</name>
    <dbReference type="NCBI Taxonomy" id="200917"/>
    <lineage>
        <taxon>Eukaryota</taxon>
        <taxon>Metazoa</taxon>
        <taxon>Ecdysozoa</taxon>
        <taxon>Arthropoda</taxon>
        <taxon>Hexapoda</taxon>
        <taxon>Insecta</taxon>
        <taxon>Pterygota</taxon>
        <taxon>Neoptera</taxon>
        <taxon>Endopterygota</taxon>
        <taxon>Coleoptera</taxon>
        <taxon>Polyphaga</taxon>
        <taxon>Cucujiformia</taxon>
        <taxon>Chrysomeloidea</taxon>
        <taxon>Chrysomelidae</taxon>
        <taxon>Bruchinae</taxon>
        <taxon>Bruchini</taxon>
        <taxon>Acanthoscelides</taxon>
    </lineage>
</organism>
<evidence type="ECO:0000256" key="1">
    <source>
        <dbReference type="PROSITE-ProRule" id="PRU00042"/>
    </source>
</evidence>
<dbReference type="EMBL" id="CAKOFQ010006713">
    <property type="protein sequence ID" value="CAH1964271.1"/>
    <property type="molecule type" value="Genomic_DNA"/>
</dbReference>
<feature type="compositionally biased region" description="Basic and acidic residues" evidence="2">
    <location>
        <begin position="44"/>
        <end position="54"/>
    </location>
</feature>
<proteinExistence type="predicted"/>
<name>A0A9P0JZP5_ACAOB</name>
<evidence type="ECO:0000313" key="5">
    <source>
        <dbReference type="Proteomes" id="UP001152888"/>
    </source>
</evidence>
<dbReference type="AlphaFoldDB" id="A0A9P0JZP5"/>
<dbReference type="OrthoDB" id="6783953at2759"/>
<feature type="region of interest" description="Disordered" evidence="2">
    <location>
        <begin position="1"/>
        <end position="54"/>
    </location>
</feature>
<dbReference type="GO" id="GO:0008270">
    <property type="term" value="F:zinc ion binding"/>
    <property type="evidence" value="ECO:0007669"/>
    <property type="project" value="UniProtKB-KW"/>
</dbReference>
<dbReference type="PROSITE" id="PS50157">
    <property type="entry name" value="ZINC_FINGER_C2H2_2"/>
    <property type="match status" value="1"/>
</dbReference>
<evidence type="ECO:0000259" key="3">
    <source>
        <dbReference type="PROSITE" id="PS50157"/>
    </source>
</evidence>
<reference evidence="4" key="1">
    <citation type="submission" date="2022-03" db="EMBL/GenBank/DDBJ databases">
        <authorList>
            <person name="Sayadi A."/>
        </authorList>
    </citation>
    <scope>NUCLEOTIDE SEQUENCE</scope>
</reference>
<protein>
    <recommendedName>
        <fullName evidence="3">C2H2-type domain-containing protein</fullName>
    </recommendedName>
</protein>
<comment type="caution">
    <text evidence="4">The sequence shown here is derived from an EMBL/GenBank/DDBJ whole genome shotgun (WGS) entry which is preliminary data.</text>
</comment>
<feature type="domain" description="C2H2-type" evidence="3">
    <location>
        <begin position="125"/>
        <end position="153"/>
    </location>
</feature>
<keyword evidence="1" id="KW-0862">Zinc</keyword>